<sequence>MQKLYLATAVSSILIGGNVSAQDAAGIDLGGFQLFPTVALDLTLDDNVIRSSDDEIRSYKRTVVPAFTLVNNYGPNQIQFGYQLTRADYYSSSADDFTDHLLSASAALELNSRNRLNVSALYDDGHDDRGTSFTIGNGDSINSVDTYKNPSVNAVYSYGAMTAKGRVDFTAGYSIVDYDIDTDRYRSRDLDRADLGSTFYYRVMPATDLTFDVTYADVSYDFALDPTQPLDSTETRALVGAQWESTAKTTGYVKVGYRNKDFAAAGRESFNGLDWRVGVTWEPLTYSTVDFTAFTNTNETNGEGDFIETNTYRASWDHQWLERTSTTVNASYSTDTYTGAGSDREDKNTTIGMFLNYEMRRWVLIQAGYTFDQRSSNRETIEFDRNLFSVSATVSL</sequence>
<protein>
    <submittedName>
        <fullName evidence="2">Outer membrane beta-barrel protein</fullName>
    </submittedName>
</protein>
<dbReference type="EMBL" id="JAQQXP010000001">
    <property type="protein sequence ID" value="MDC8829567.1"/>
    <property type="molecule type" value="Genomic_DNA"/>
</dbReference>
<comment type="caution">
    <text evidence="2">The sequence shown here is derived from an EMBL/GenBank/DDBJ whole genome shotgun (WGS) entry which is preliminary data.</text>
</comment>
<reference evidence="2 3" key="1">
    <citation type="submission" date="2022-10" db="EMBL/GenBank/DDBJ databases">
        <title>Alteromonas sp. chi3 Genome sequencing.</title>
        <authorList>
            <person name="Park S."/>
        </authorList>
    </citation>
    <scope>NUCLEOTIDE SEQUENCE [LARGE SCALE GENOMIC DNA]</scope>
    <source>
        <strain evidence="3">chi3</strain>
    </source>
</reference>
<feature type="chain" id="PRO_5045604209" evidence="1">
    <location>
        <begin position="22"/>
        <end position="396"/>
    </location>
</feature>
<dbReference type="RefSeq" id="WP_273638007.1">
    <property type="nucleotide sequence ID" value="NZ_JAQQXP010000001.1"/>
</dbReference>
<dbReference type="InterPro" id="IPR018759">
    <property type="entry name" value="BBP2_2"/>
</dbReference>
<organism evidence="2 3">
    <name type="scientific">Alteromonas gilva</name>
    <dbReference type="NCBI Taxonomy" id="2987522"/>
    <lineage>
        <taxon>Bacteria</taxon>
        <taxon>Pseudomonadati</taxon>
        <taxon>Pseudomonadota</taxon>
        <taxon>Gammaproteobacteria</taxon>
        <taxon>Alteromonadales</taxon>
        <taxon>Alteromonadaceae</taxon>
        <taxon>Alteromonas/Salinimonas group</taxon>
        <taxon>Alteromonas</taxon>
    </lineage>
</organism>
<dbReference type="Pfam" id="PF10082">
    <property type="entry name" value="BBP2_2"/>
    <property type="match status" value="1"/>
</dbReference>
<name>A0ABT5L115_9ALTE</name>
<proteinExistence type="predicted"/>
<keyword evidence="3" id="KW-1185">Reference proteome</keyword>
<evidence type="ECO:0000256" key="1">
    <source>
        <dbReference type="SAM" id="SignalP"/>
    </source>
</evidence>
<feature type="signal peptide" evidence="1">
    <location>
        <begin position="1"/>
        <end position="21"/>
    </location>
</feature>
<evidence type="ECO:0000313" key="2">
    <source>
        <dbReference type="EMBL" id="MDC8829567.1"/>
    </source>
</evidence>
<evidence type="ECO:0000313" key="3">
    <source>
        <dbReference type="Proteomes" id="UP001218788"/>
    </source>
</evidence>
<gene>
    <name evidence="2" type="ORF">OIK42_02215</name>
</gene>
<dbReference type="Proteomes" id="UP001218788">
    <property type="component" value="Unassembled WGS sequence"/>
</dbReference>
<keyword evidence="1" id="KW-0732">Signal</keyword>
<accession>A0ABT5L115</accession>